<evidence type="ECO:0000259" key="2">
    <source>
        <dbReference type="PROSITE" id="PS50206"/>
    </source>
</evidence>
<dbReference type="InterPro" id="IPR001763">
    <property type="entry name" value="Rhodanese-like_dom"/>
</dbReference>
<dbReference type="CDD" id="cd00158">
    <property type="entry name" value="RHOD"/>
    <property type="match status" value="1"/>
</dbReference>
<evidence type="ECO:0000313" key="3">
    <source>
        <dbReference type="EMBL" id="PYC21125.1"/>
    </source>
</evidence>
<feature type="signal peptide" evidence="1">
    <location>
        <begin position="1"/>
        <end position="18"/>
    </location>
</feature>
<dbReference type="EMBL" id="QJRX01000009">
    <property type="protein sequence ID" value="PYC21125.1"/>
    <property type="molecule type" value="Genomic_DNA"/>
</dbReference>
<dbReference type="Pfam" id="PF00581">
    <property type="entry name" value="Rhodanese"/>
    <property type="match status" value="1"/>
</dbReference>
<dbReference type="OrthoDB" id="9814704at2"/>
<feature type="domain" description="Rhodanese" evidence="2">
    <location>
        <begin position="43"/>
        <end position="132"/>
    </location>
</feature>
<proteinExistence type="predicted"/>
<keyword evidence="1" id="KW-0732">Signal</keyword>
<sequence>MRFALMLLLCLVVPNLEASEAPLEVRGATTVNAAQARQLYELGVLFIDVRPAREWSWGHVHGALHMALDGRFADLAQPDWPRGMPMVLYCDSEVCPQGAEAARRAVGWGYQQVYYFRSGYFAWQLLDFPQGKGSAGELIAFIPGAPPTAAGPD</sequence>
<accession>A0A2V4KHK5</accession>
<evidence type="ECO:0000313" key="4">
    <source>
        <dbReference type="Proteomes" id="UP000248146"/>
    </source>
</evidence>
<reference evidence="3 4" key="1">
    <citation type="submission" date="2018-06" db="EMBL/GenBank/DDBJ databases">
        <title>Pseudomonas diversity within urban Lake Michigan freshwaters.</title>
        <authorList>
            <person name="Batrich M."/>
            <person name="Hatzopoulos T."/>
            <person name="Putonti C."/>
        </authorList>
    </citation>
    <scope>NUCLEOTIDE SEQUENCE [LARGE SCALE GENOMIC DNA]</scope>
    <source>
        <strain evidence="3 4">MB-090714</strain>
    </source>
</reference>
<protein>
    <submittedName>
        <fullName evidence="3">Sulfurtransferase</fullName>
    </submittedName>
</protein>
<dbReference type="SUPFAM" id="SSF52821">
    <property type="entry name" value="Rhodanese/Cell cycle control phosphatase"/>
    <property type="match status" value="1"/>
</dbReference>
<feature type="chain" id="PRO_5016130283" evidence="1">
    <location>
        <begin position="19"/>
        <end position="153"/>
    </location>
</feature>
<dbReference type="InterPro" id="IPR036873">
    <property type="entry name" value="Rhodanese-like_dom_sf"/>
</dbReference>
<dbReference type="RefSeq" id="WP_110683739.1">
    <property type="nucleotide sequence ID" value="NZ_CP154874.1"/>
</dbReference>
<dbReference type="AlphaFoldDB" id="A0A2V4KHK5"/>
<dbReference type="GO" id="GO:0016740">
    <property type="term" value="F:transferase activity"/>
    <property type="evidence" value="ECO:0007669"/>
    <property type="project" value="UniProtKB-KW"/>
</dbReference>
<comment type="caution">
    <text evidence="3">The sequence shown here is derived from an EMBL/GenBank/DDBJ whole genome shotgun (WGS) entry which is preliminary data.</text>
</comment>
<dbReference type="Proteomes" id="UP000248146">
    <property type="component" value="Unassembled WGS sequence"/>
</dbReference>
<dbReference type="Gene3D" id="3.40.250.10">
    <property type="entry name" value="Rhodanese-like domain"/>
    <property type="match status" value="1"/>
</dbReference>
<evidence type="ECO:0000256" key="1">
    <source>
        <dbReference type="SAM" id="SignalP"/>
    </source>
</evidence>
<organism evidence="3 4">
    <name type="scientific">Aquipseudomonas alcaligenes</name>
    <name type="common">Pseudomonas alcaligenes</name>
    <dbReference type="NCBI Taxonomy" id="43263"/>
    <lineage>
        <taxon>Bacteria</taxon>
        <taxon>Pseudomonadati</taxon>
        <taxon>Pseudomonadota</taxon>
        <taxon>Gammaproteobacteria</taxon>
        <taxon>Pseudomonadales</taxon>
        <taxon>Pseudomonadaceae</taxon>
        <taxon>Aquipseudomonas</taxon>
    </lineage>
</organism>
<name>A0A2V4KHK5_AQUAC</name>
<keyword evidence="3" id="KW-0808">Transferase</keyword>
<gene>
    <name evidence="3" type="ORF">DMO17_17400</name>
</gene>
<dbReference type="PROSITE" id="PS50206">
    <property type="entry name" value="RHODANESE_3"/>
    <property type="match status" value="1"/>
</dbReference>